<dbReference type="RefSeq" id="WP_061805899.1">
    <property type="nucleotide sequence ID" value="NZ_FOXX01000009.1"/>
</dbReference>
<organism evidence="6 7">
    <name type="scientific">Priestia endophytica DSM 13796</name>
    <dbReference type="NCBI Taxonomy" id="1121089"/>
    <lineage>
        <taxon>Bacteria</taxon>
        <taxon>Bacillati</taxon>
        <taxon>Bacillota</taxon>
        <taxon>Bacilli</taxon>
        <taxon>Bacillales</taxon>
        <taxon>Bacillaceae</taxon>
        <taxon>Priestia</taxon>
    </lineage>
</organism>
<dbReference type="Gene3D" id="1.10.10.10">
    <property type="entry name" value="Winged helix-like DNA-binding domain superfamily/Winged helix DNA-binding domain"/>
    <property type="match status" value="1"/>
</dbReference>
<comment type="caution">
    <text evidence="6">The sequence shown here is derived from an EMBL/GenBank/DDBJ whole genome shotgun (WGS) entry which is preliminary data.</text>
</comment>
<dbReference type="SUPFAM" id="SSF46785">
    <property type="entry name" value="Winged helix' DNA-binding domain"/>
    <property type="match status" value="1"/>
</dbReference>
<proteinExistence type="inferred from homology"/>
<dbReference type="InterPro" id="IPR000847">
    <property type="entry name" value="LysR_HTH_N"/>
</dbReference>
<dbReference type="InterPro" id="IPR050950">
    <property type="entry name" value="HTH-type_LysR_regulators"/>
</dbReference>
<evidence type="ECO:0000256" key="2">
    <source>
        <dbReference type="ARBA" id="ARBA00023015"/>
    </source>
</evidence>
<keyword evidence="3 6" id="KW-0238">DNA-binding</keyword>
<dbReference type="Pfam" id="PF00126">
    <property type="entry name" value="HTH_1"/>
    <property type="match status" value="1"/>
</dbReference>
<reference evidence="6 7" key="1">
    <citation type="submission" date="2016-10" db="EMBL/GenBank/DDBJ databases">
        <authorList>
            <person name="Varghese N."/>
            <person name="Submissions S."/>
        </authorList>
    </citation>
    <scope>NUCLEOTIDE SEQUENCE [LARGE SCALE GENOMIC DNA]</scope>
    <source>
        <strain evidence="6 7">DSM 13796</strain>
    </source>
</reference>
<comment type="similarity">
    <text evidence="1">Belongs to the LysR transcriptional regulatory family.</text>
</comment>
<sequence length="293" mass="34173">MEWHHFEYFQMLARTEHMTQSAKLLSISQPALSRSISRLEEEVGVPLFDRQGRSISLNKYGHLFLKRVERIMKEFEEGKREIQALLDPEEGEISLGFLHTLGPSYIPRLISSFREVYPKTKFRLYQNNSYTLLRQLEEGEIDICLLSNMEIKHPIHWRILRKEELFLSVPTCHRFSHYESILLEEVREEKFVLLKKGYSLRSITDQLFEKVGIIPNITFEGEEVPTIAGLISAGFGISLLPRLHKPEESNVIQIPVRSPKCERLIGLAWNEKTYMSAPTLNLKNFVLECKNEL</sequence>
<feature type="domain" description="HTH lysR-type" evidence="5">
    <location>
        <begin position="1"/>
        <end position="58"/>
    </location>
</feature>
<dbReference type="EMBL" id="FOXX01000009">
    <property type="protein sequence ID" value="SFQ79595.1"/>
    <property type="molecule type" value="Genomic_DNA"/>
</dbReference>
<evidence type="ECO:0000313" key="7">
    <source>
        <dbReference type="Proteomes" id="UP000182762"/>
    </source>
</evidence>
<dbReference type="InterPro" id="IPR036390">
    <property type="entry name" value="WH_DNA-bd_sf"/>
</dbReference>
<evidence type="ECO:0000313" key="6">
    <source>
        <dbReference type="EMBL" id="SFQ79595.1"/>
    </source>
</evidence>
<evidence type="ECO:0000256" key="3">
    <source>
        <dbReference type="ARBA" id="ARBA00023125"/>
    </source>
</evidence>
<dbReference type="CDD" id="cd08434">
    <property type="entry name" value="PBP2_GltC_like"/>
    <property type="match status" value="1"/>
</dbReference>
<dbReference type="Pfam" id="PF03466">
    <property type="entry name" value="LysR_substrate"/>
    <property type="match status" value="1"/>
</dbReference>
<gene>
    <name evidence="6" type="ORF">SAMN02745910_03575</name>
</gene>
<dbReference type="GO" id="GO:0003677">
    <property type="term" value="F:DNA binding"/>
    <property type="evidence" value="ECO:0007669"/>
    <property type="project" value="UniProtKB-KW"/>
</dbReference>
<keyword evidence="2" id="KW-0805">Transcription regulation</keyword>
<name>A0A1I6BF52_9BACI</name>
<dbReference type="PRINTS" id="PR00039">
    <property type="entry name" value="HTHLYSR"/>
</dbReference>
<evidence type="ECO:0000259" key="5">
    <source>
        <dbReference type="PROSITE" id="PS50931"/>
    </source>
</evidence>
<evidence type="ECO:0000256" key="1">
    <source>
        <dbReference type="ARBA" id="ARBA00009437"/>
    </source>
</evidence>
<dbReference type="InterPro" id="IPR005119">
    <property type="entry name" value="LysR_subst-bd"/>
</dbReference>
<dbReference type="GeneID" id="93712169"/>
<dbReference type="PANTHER" id="PTHR30419">
    <property type="entry name" value="HTH-TYPE TRANSCRIPTIONAL REGULATOR YBHD"/>
    <property type="match status" value="1"/>
</dbReference>
<keyword evidence="4" id="KW-0804">Transcription</keyword>
<evidence type="ECO:0000256" key="4">
    <source>
        <dbReference type="ARBA" id="ARBA00023163"/>
    </source>
</evidence>
<dbReference type="PANTHER" id="PTHR30419:SF28">
    <property type="entry name" value="HTH-TYPE TRANSCRIPTIONAL REGULATOR BSDA"/>
    <property type="match status" value="1"/>
</dbReference>
<dbReference type="InterPro" id="IPR036388">
    <property type="entry name" value="WH-like_DNA-bd_sf"/>
</dbReference>
<dbReference type="PROSITE" id="PS50931">
    <property type="entry name" value="HTH_LYSR"/>
    <property type="match status" value="1"/>
</dbReference>
<dbReference type="Proteomes" id="UP000182762">
    <property type="component" value="Unassembled WGS sequence"/>
</dbReference>
<dbReference type="SUPFAM" id="SSF53850">
    <property type="entry name" value="Periplasmic binding protein-like II"/>
    <property type="match status" value="1"/>
</dbReference>
<dbReference type="Gene3D" id="3.40.190.290">
    <property type="match status" value="1"/>
</dbReference>
<keyword evidence="7" id="KW-1185">Reference proteome</keyword>
<accession>A0A1I6BF52</accession>
<protein>
    <submittedName>
        <fullName evidence="6">DNA-binding transcriptional regulator, LysR family</fullName>
    </submittedName>
</protein>